<evidence type="ECO:0000313" key="3">
    <source>
        <dbReference type="Proteomes" id="UP001345963"/>
    </source>
</evidence>
<gene>
    <name evidence="2" type="ORF">ATANTOWER_024467</name>
</gene>
<name>A0ABU7A9E7_9TELE</name>
<accession>A0ABU7A9E7</accession>
<dbReference type="Proteomes" id="UP001345963">
    <property type="component" value="Unassembled WGS sequence"/>
</dbReference>
<organism evidence="2 3">
    <name type="scientific">Ataeniobius toweri</name>
    <dbReference type="NCBI Taxonomy" id="208326"/>
    <lineage>
        <taxon>Eukaryota</taxon>
        <taxon>Metazoa</taxon>
        <taxon>Chordata</taxon>
        <taxon>Craniata</taxon>
        <taxon>Vertebrata</taxon>
        <taxon>Euteleostomi</taxon>
        <taxon>Actinopterygii</taxon>
        <taxon>Neopterygii</taxon>
        <taxon>Teleostei</taxon>
        <taxon>Neoteleostei</taxon>
        <taxon>Acanthomorphata</taxon>
        <taxon>Ovalentaria</taxon>
        <taxon>Atherinomorphae</taxon>
        <taxon>Cyprinodontiformes</taxon>
        <taxon>Goodeidae</taxon>
        <taxon>Ataeniobius</taxon>
    </lineage>
</organism>
<keyword evidence="1" id="KW-1133">Transmembrane helix</keyword>
<feature type="transmembrane region" description="Helical" evidence="1">
    <location>
        <begin position="94"/>
        <end position="113"/>
    </location>
</feature>
<keyword evidence="1" id="KW-0472">Membrane</keyword>
<sequence length="114" mass="13052">MPCNNGLLSKVQMEFGAYFYVKVCTARWGPFVAKSRNLLILMHHDGGAWCTMMNTSAVIRDKISIQSEQQAANHCENRAPFHSVLWVMVSYPNFISLVFLFLSVALKQVLFCWF</sequence>
<proteinExistence type="predicted"/>
<evidence type="ECO:0000313" key="2">
    <source>
        <dbReference type="EMBL" id="MED6234205.1"/>
    </source>
</evidence>
<dbReference type="EMBL" id="JAHUTI010005546">
    <property type="protein sequence ID" value="MED6234205.1"/>
    <property type="molecule type" value="Genomic_DNA"/>
</dbReference>
<reference evidence="2 3" key="1">
    <citation type="submission" date="2021-07" db="EMBL/GenBank/DDBJ databases">
        <authorList>
            <person name="Palmer J.M."/>
        </authorList>
    </citation>
    <scope>NUCLEOTIDE SEQUENCE [LARGE SCALE GENOMIC DNA]</scope>
    <source>
        <strain evidence="2 3">AT_MEX2019</strain>
        <tissue evidence="2">Muscle</tissue>
    </source>
</reference>
<keyword evidence="3" id="KW-1185">Reference proteome</keyword>
<comment type="caution">
    <text evidence="2">The sequence shown here is derived from an EMBL/GenBank/DDBJ whole genome shotgun (WGS) entry which is preliminary data.</text>
</comment>
<protein>
    <submittedName>
        <fullName evidence="2">Uncharacterized protein</fullName>
    </submittedName>
</protein>
<keyword evidence="1" id="KW-0812">Transmembrane</keyword>
<evidence type="ECO:0000256" key="1">
    <source>
        <dbReference type="SAM" id="Phobius"/>
    </source>
</evidence>